<dbReference type="RefSeq" id="WP_108128452.1">
    <property type="nucleotide sequence ID" value="NZ_QBKP01000004.1"/>
</dbReference>
<protein>
    <recommendedName>
        <fullName evidence="1">HTH-like domain-containing protein</fullName>
    </recommendedName>
</protein>
<reference evidence="2 3" key="1">
    <citation type="submission" date="2018-04" db="EMBL/GenBank/DDBJ databases">
        <title>Genomic Encyclopedia of Archaeal and Bacterial Type Strains, Phase II (KMG-II): from individual species to whole genera.</title>
        <authorList>
            <person name="Goeker M."/>
        </authorList>
    </citation>
    <scope>NUCLEOTIDE SEQUENCE [LARGE SCALE GENOMIC DNA]</scope>
    <source>
        <strain evidence="2 3">DSM 21823</strain>
    </source>
</reference>
<evidence type="ECO:0000313" key="2">
    <source>
        <dbReference type="EMBL" id="PTX51058.1"/>
    </source>
</evidence>
<dbReference type="EMBL" id="QBKP01000004">
    <property type="protein sequence ID" value="PTX51058.1"/>
    <property type="molecule type" value="Genomic_DNA"/>
</dbReference>
<evidence type="ECO:0000313" key="3">
    <source>
        <dbReference type="Proteomes" id="UP000244224"/>
    </source>
</evidence>
<evidence type="ECO:0000259" key="1">
    <source>
        <dbReference type="Pfam" id="PF24718"/>
    </source>
</evidence>
<organism evidence="2 3">
    <name type="scientific">Gemmobacter caeni</name>
    <dbReference type="NCBI Taxonomy" id="589035"/>
    <lineage>
        <taxon>Bacteria</taxon>
        <taxon>Pseudomonadati</taxon>
        <taxon>Pseudomonadota</taxon>
        <taxon>Alphaproteobacteria</taxon>
        <taxon>Rhodobacterales</taxon>
        <taxon>Paracoccaceae</taxon>
        <taxon>Gemmobacter</taxon>
    </lineage>
</organism>
<gene>
    <name evidence="2" type="ORF">C8N34_104177</name>
</gene>
<comment type="caution">
    <text evidence="2">The sequence shown here is derived from an EMBL/GenBank/DDBJ whole genome shotgun (WGS) entry which is preliminary data.</text>
</comment>
<proteinExistence type="predicted"/>
<name>A0A2T6B4P6_9RHOB</name>
<sequence length="73" mass="8178">MTTDELARIFKDRYQKAPKGRVVTTIHLFGIEFASALAGKSIKEICARADVPVSYHTEIHKGIRLAEYVSLKS</sequence>
<dbReference type="Proteomes" id="UP000244224">
    <property type="component" value="Unassembled WGS sequence"/>
</dbReference>
<dbReference type="Pfam" id="PF24718">
    <property type="entry name" value="HTH_73"/>
    <property type="match status" value="1"/>
</dbReference>
<feature type="domain" description="HTH-like" evidence="1">
    <location>
        <begin position="2"/>
        <end position="72"/>
    </location>
</feature>
<accession>A0A2T6B4P6</accession>
<keyword evidence="3" id="KW-1185">Reference proteome</keyword>
<dbReference type="InterPro" id="IPR056975">
    <property type="entry name" value="HTH_73"/>
</dbReference>
<dbReference type="AlphaFoldDB" id="A0A2T6B4P6"/>